<dbReference type="Gene3D" id="3.30.1010.10">
    <property type="entry name" value="Phosphatidylinositol 3-kinase Catalytic Subunit, Chain A, domain 4"/>
    <property type="match status" value="1"/>
</dbReference>
<keyword evidence="2" id="KW-0723">Serine/threonine-protein kinase</keyword>
<dbReference type="Proteomes" id="UP000324222">
    <property type="component" value="Unassembled WGS sequence"/>
</dbReference>
<evidence type="ECO:0000313" key="6">
    <source>
        <dbReference type="EMBL" id="MPC39981.1"/>
    </source>
</evidence>
<comment type="caution">
    <text evidence="6">The sequence shown here is derived from an EMBL/GenBank/DDBJ whole genome shotgun (WGS) entry which is preliminary data.</text>
</comment>
<dbReference type="GO" id="GO:0005634">
    <property type="term" value="C:nucleus"/>
    <property type="evidence" value="ECO:0007669"/>
    <property type="project" value="UniProtKB-SubCell"/>
</dbReference>
<dbReference type="GO" id="GO:0004674">
    <property type="term" value="F:protein serine/threonine kinase activity"/>
    <property type="evidence" value="ECO:0007669"/>
    <property type="project" value="UniProtKB-KW"/>
</dbReference>
<dbReference type="AlphaFoldDB" id="A0A5B7EYX6"/>
<dbReference type="SUPFAM" id="SSF56112">
    <property type="entry name" value="Protein kinase-like (PK-like)"/>
    <property type="match status" value="1"/>
</dbReference>
<dbReference type="Pfam" id="PF02259">
    <property type="entry name" value="FAT"/>
    <property type="match status" value="1"/>
</dbReference>
<keyword evidence="4" id="KW-0539">Nucleus</keyword>
<dbReference type="InterPro" id="IPR050517">
    <property type="entry name" value="DDR_Repair_Kinase"/>
</dbReference>
<gene>
    <name evidence="6" type="primary">atr_0</name>
    <name evidence="6" type="ORF">E2C01_033536</name>
</gene>
<reference evidence="6 7" key="1">
    <citation type="submission" date="2019-05" db="EMBL/GenBank/DDBJ databases">
        <title>Another draft genome of Portunus trituberculatus and its Hox gene families provides insights of decapod evolution.</title>
        <authorList>
            <person name="Jeong J.-H."/>
            <person name="Song I."/>
            <person name="Kim S."/>
            <person name="Choi T."/>
            <person name="Kim D."/>
            <person name="Ryu S."/>
            <person name="Kim W."/>
        </authorList>
    </citation>
    <scope>NUCLEOTIDE SEQUENCE [LARGE SCALE GENOMIC DNA]</scope>
    <source>
        <tissue evidence="6">Muscle</tissue>
    </source>
</reference>
<dbReference type="Pfam" id="PF00454">
    <property type="entry name" value="PI3_PI4_kinase"/>
    <property type="match status" value="1"/>
</dbReference>
<dbReference type="EMBL" id="VSRR010004536">
    <property type="protein sequence ID" value="MPC39981.1"/>
    <property type="molecule type" value="Genomic_DNA"/>
</dbReference>
<dbReference type="OrthoDB" id="381190at2759"/>
<dbReference type="PANTHER" id="PTHR11139">
    <property type="entry name" value="ATAXIA TELANGIECTASIA MUTATED ATM -RELATED"/>
    <property type="match status" value="1"/>
</dbReference>
<dbReference type="PANTHER" id="PTHR11139:SF69">
    <property type="entry name" value="SERINE_THREONINE-PROTEIN KINASE ATR"/>
    <property type="match status" value="1"/>
</dbReference>
<dbReference type="PROSITE" id="PS50290">
    <property type="entry name" value="PI3_4_KINASE_3"/>
    <property type="match status" value="1"/>
</dbReference>
<feature type="domain" description="PI3K/PI4K catalytic" evidence="5">
    <location>
        <begin position="137"/>
        <end position="291"/>
    </location>
</feature>
<dbReference type="GO" id="GO:0006281">
    <property type="term" value="P:DNA repair"/>
    <property type="evidence" value="ECO:0007669"/>
    <property type="project" value="TreeGrafter"/>
</dbReference>
<evidence type="ECO:0000256" key="1">
    <source>
        <dbReference type="ARBA" id="ARBA00004123"/>
    </source>
</evidence>
<evidence type="ECO:0000259" key="5">
    <source>
        <dbReference type="PROSITE" id="PS50290"/>
    </source>
</evidence>
<evidence type="ECO:0000256" key="2">
    <source>
        <dbReference type="ARBA" id="ARBA00022527"/>
    </source>
</evidence>
<evidence type="ECO:0000256" key="4">
    <source>
        <dbReference type="ARBA" id="ARBA00023242"/>
    </source>
</evidence>
<organism evidence="6 7">
    <name type="scientific">Portunus trituberculatus</name>
    <name type="common">Swimming crab</name>
    <name type="synonym">Neptunus trituberculatus</name>
    <dbReference type="NCBI Taxonomy" id="210409"/>
    <lineage>
        <taxon>Eukaryota</taxon>
        <taxon>Metazoa</taxon>
        <taxon>Ecdysozoa</taxon>
        <taxon>Arthropoda</taxon>
        <taxon>Crustacea</taxon>
        <taxon>Multicrustacea</taxon>
        <taxon>Malacostraca</taxon>
        <taxon>Eumalacostraca</taxon>
        <taxon>Eucarida</taxon>
        <taxon>Decapoda</taxon>
        <taxon>Pleocyemata</taxon>
        <taxon>Brachyura</taxon>
        <taxon>Eubrachyura</taxon>
        <taxon>Portunoidea</taxon>
        <taxon>Portunidae</taxon>
        <taxon>Portuninae</taxon>
        <taxon>Portunus</taxon>
    </lineage>
</organism>
<dbReference type="GO" id="GO:0000723">
    <property type="term" value="P:telomere maintenance"/>
    <property type="evidence" value="ECO:0007669"/>
    <property type="project" value="TreeGrafter"/>
</dbReference>
<protein>
    <submittedName>
        <fullName evidence="6">Serine/threonine-protein kinase atr</fullName>
    </submittedName>
</protein>
<evidence type="ECO:0000256" key="3">
    <source>
        <dbReference type="ARBA" id="ARBA00022763"/>
    </source>
</evidence>
<evidence type="ECO:0000313" key="7">
    <source>
        <dbReference type="Proteomes" id="UP000324222"/>
    </source>
</evidence>
<name>A0A5B7EYX6_PORTR</name>
<dbReference type="InterPro" id="IPR011009">
    <property type="entry name" value="Kinase-like_dom_sf"/>
</dbReference>
<keyword evidence="6" id="KW-0418">Kinase</keyword>
<keyword evidence="7" id="KW-1185">Reference proteome</keyword>
<dbReference type="InterPro" id="IPR003151">
    <property type="entry name" value="PIK-rel_kinase_FAT"/>
</dbReference>
<comment type="subcellular location">
    <subcellularLocation>
        <location evidence="1">Nucleus</location>
    </subcellularLocation>
</comment>
<keyword evidence="3" id="KW-0227">DNA damage</keyword>
<dbReference type="GO" id="GO:0000077">
    <property type="term" value="P:DNA damage checkpoint signaling"/>
    <property type="evidence" value="ECO:0007669"/>
    <property type="project" value="TreeGrafter"/>
</dbReference>
<accession>A0A5B7EYX6</accession>
<proteinExistence type="predicted"/>
<keyword evidence="6" id="KW-0808">Transferase</keyword>
<dbReference type="GO" id="GO:0005694">
    <property type="term" value="C:chromosome"/>
    <property type="evidence" value="ECO:0007669"/>
    <property type="project" value="TreeGrafter"/>
</dbReference>
<sequence length="291" mass="34344">MTHAGFGRDVFVERAKWHWVKGEHHQAVTTLNCGIDKFFPACDTIKDNSEINQEERLACGRAKLLLAKYSEEAATLDGNTIKQYYRDACEMNRQWEDGHFHLAMYYDRILSSLEKKEKPVEWIHHIILRTPVYLSNIEDKVEIMQSLQLPKKITLRGSDGKCYIMMCKPKDDLRKDCRLMEFNNFVNRLLLRDPESRKRDLHIRTYAVVPLNEECGLIEWIENLNGLRQILHRLYKDSGNYMSAQELKQNMCKKDTPLATKREVYLNKLVPRHPPIFGTWFLRTFPDPQAW</sequence>
<dbReference type="InterPro" id="IPR000403">
    <property type="entry name" value="PI3/4_kinase_cat_dom"/>
</dbReference>